<dbReference type="EMBL" id="SJTG01000001">
    <property type="protein sequence ID" value="TCI13478.1"/>
    <property type="molecule type" value="Genomic_DNA"/>
</dbReference>
<evidence type="ECO:0000313" key="3">
    <source>
        <dbReference type="EMBL" id="TCI13478.1"/>
    </source>
</evidence>
<keyword evidence="1" id="KW-0540">Nuclease</keyword>
<dbReference type="SUPFAM" id="SSF53933">
    <property type="entry name" value="Microbial ribonucleases"/>
    <property type="match status" value="1"/>
</dbReference>
<proteinExistence type="predicted"/>
<dbReference type="InterPro" id="IPR000026">
    <property type="entry name" value="N1-like"/>
</dbReference>
<dbReference type="GO" id="GO:0003723">
    <property type="term" value="F:RNA binding"/>
    <property type="evidence" value="ECO:0007669"/>
    <property type="project" value="InterPro"/>
</dbReference>
<dbReference type="Gene3D" id="3.10.450.30">
    <property type="entry name" value="Microbial ribonucleases"/>
    <property type="match status" value="1"/>
</dbReference>
<dbReference type="Pfam" id="PF00545">
    <property type="entry name" value="Ribonuclease"/>
    <property type="match status" value="1"/>
</dbReference>
<name>A0A4R0Z229_9GAMM</name>
<comment type="caution">
    <text evidence="3">The sequence shown here is derived from an EMBL/GenBank/DDBJ whole genome shotgun (WGS) entry which is preliminary data.</text>
</comment>
<sequence>MRVDIAKTNPAAPSNLRSGVSFAKACAQPARPAKVLNAPSRPPLVSPDLPSVRLASLPRKAGRLITGVQNASIISTGHNGSTYRNANGALPGLPPGTYRRYHFCEPQHRKTGAHRIVIAFEHRVPGAIYYSRDHYATFERVVLPPPATAPASQ</sequence>
<dbReference type="Proteomes" id="UP000291822">
    <property type="component" value="Unassembled WGS sequence"/>
</dbReference>
<dbReference type="InterPro" id="IPR016191">
    <property type="entry name" value="Ribonuclease/ribotoxin"/>
</dbReference>
<evidence type="ECO:0000256" key="1">
    <source>
        <dbReference type="ARBA" id="ARBA00022722"/>
    </source>
</evidence>
<keyword evidence="2" id="KW-0378">Hydrolase</keyword>
<protein>
    <submittedName>
        <fullName evidence="3">Uncharacterized protein</fullName>
    </submittedName>
</protein>
<keyword evidence="4" id="KW-1185">Reference proteome</keyword>
<dbReference type="GO" id="GO:0004521">
    <property type="term" value="F:RNA endonuclease activity"/>
    <property type="evidence" value="ECO:0007669"/>
    <property type="project" value="InterPro"/>
</dbReference>
<evidence type="ECO:0000256" key="2">
    <source>
        <dbReference type="ARBA" id="ARBA00022801"/>
    </source>
</evidence>
<accession>A0A4R0Z229</accession>
<dbReference type="AlphaFoldDB" id="A0A4R0Z229"/>
<gene>
    <name evidence="3" type="ORF">EZM97_09490</name>
</gene>
<reference evidence="3 4" key="1">
    <citation type="submission" date="2019-02" db="EMBL/GenBank/DDBJ databases">
        <title>Dyella amyloliquefaciens sp. nov., isolated from forest soil.</title>
        <authorList>
            <person name="Gao Z.-H."/>
            <person name="Qiu L.-H."/>
        </authorList>
    </citation>
    <scope>NUCLEOTIDE SEQUENCE [LARGE SCALE GENOMIC DNA]</scope>
    <source>
        <strain evidence="3 4">KACC 12747</strain>
    </source>
</reference>
<evidence type="ECO:0000313" key="4">
    <source>
        <dbReference type="Proteomes" id="UP000291822"/>
    </source>
</evidence>
<dbReference type="GO" id="GO:0016787">
    <property type="term" value="F:hydrolase activity"/>
    <property type="evidence" value="ECO:0007669"/>
    <property type="project" value="UniProtKB-KW"/>
</dbReference>
<organism evidence="3 4">
    <name type="scientific">Dyella soli</name>
    <dbReference type="NCBI Taxonomy" id="522319"/>
    <lineage>
        <taxon>Bacteria</taxon>
        <taxon>Pseudomonadati</taxon>
        <taxon>Pseudomonadota</taxon>
        <taxon>Gammaproteobacteria</taxon>
        <taxon>Lysobacterales</taxon>
        <taxon>Rhodanobacteraceae</taxon>
        <taxon>Dyella</taxon>
    </lineage>
</organism>